<comment type="caution">
    <text evidence="2">The sequence shown here is derived from an EMBL/GenBank/DDBJ whole genome shotgun (WGS) entry which is preliminary data.</text>
</comment>
<gene>
    <name evidence="2" type="ORF">MPL1_03698</name>
</gene>
<dbReference type="PATRIC" id="fig|1286106.3.peg.741"/>
<reference evidence="2 3" key="1">
    <citation type="journal article" date="2013" name="Genome Announc.">
        <title>Draft Genome Sequence of Methylophaga lonarensis MPLT, a Haloalkaliphilic (Non-Methane-Utilizing) Methylotroph.</title>
        <authorList>
            <person name="Shetty S.A."/>
            <person name="Marathe N.P."/>
            <person name="Munot H."/>
            <person name="Antony C.P."/>
            <person name="Dhotre D.P."/>
            <person name="Murrell J.C."/>
            <person name="Shouche Y.S."/>
        </authorList>
    </citation>
    <scope>NUCLEOTIDE SEQUENCE [LARGE SCALE GENOMIC DNA]</scope>
    <source>
        <strain evidence="2 3">MPL</strain>
    </source>
</reference>
<keyword evidence="3" id="KW-1185">Reference proteome</keyword>
<evidence type="ECO:0000313" key="3">
    <source>
        <dbReference type="Proteomes" id="UP000012019"/>
    </source>
</evidence>
<dbReference type="InterPro" id="IPR021796">
    <property type="entry name" value="Tll0287-like_dom"/>
</dbReference>
<evidence type="ECO:0000259" key="1">
    <source>
        <dbReference type="Pfam" id="PF11845"/>
    </source>
</evidence>
<dbReference type="EMBL" id="APHR01000015">
    <property type="protein sequence ID" value="EMR13787.1"/>
    <property type="molecule type" value="Genomic_DNA"/>
</dbReference>
<dbReference type="STRING" id="1286106.MPL1_03698"/>
<name>M7P2T4_9GAMM</name>
<dbReference type="PROSITE" id="PS51257">
    <property type="entry name" value="PROKAR_LIPOPROTEIN"/>
    <property type="match status" value="1"/>
</dbReference>
<accession>M7P2T4</accession>
<feature type="domain" description="Tll0287-like" evidence="1">
    <location>
        <begin position="23"/>
        <end position="184"/>
    </location>
</feature>
<dbReference type="Pfam" id="PF11845">
    <property type="entry name" value="Tll0287-like"/>
    <property type="match status" value="1"/>
</dbReference>
<dbReference type="eggNOG" id="COG3258">
    <property type="taxonomic scope" value="Bacteria"/>
</dbReference>
<dbReference type="AlphaFoldDB" id="M7P2T4"/>
<evidence type="ECO:0000313" key="2">
    <source>
        <dbReference type="EMBL" id="EMR13787.1"/>
    </source>
</evidence>
<organism evidence="2 3">
    <name type="scientific">Methylophaga lonarensis MPL</name>
    <dbReference type="NCBI Taxonomy" id="1286106"/>
    <lineage>
        <taxon>Bacteria</taxon>
        <taxon>Pseudomonadati</taxon>
        <taxon>Pseudomonadota</taxon>
        <taxon>Gammaproteobacteria</taxon>
        <taxon>Thiotrichales</taxon>
        <taxon>Piscirickettsiaceae</taxon>
        <taxon>Methylophaga</taxon>
    </lineage>
</organism>
<protein>
    <submittedName>
        <fullName evidence="2">Cytochrome c-like protein</fullName>
    </submittedName>
</protein>
<sequence length="187" mass="20286">MIRSSLIVISLALAGCQSEAGPEFNEEASSAIQEFATTLRGALMQAMQEGGPIEAVEVCNTIAPEIAASLSEQYQFDIGRTSLKVRNPDNQPDEWETLVLKQFETRLKGGEDIAGISFSEVVDTEQGLQWRMMKAIPTEQACLTCHGATIAEPLQAIIDRYYPDDQATGFSAGQIRGAFTVSRPLGN</sequence>
<dbReference type="RefSeq" id="WP_009725768.1">
    <property type="nucleotide sequence ID" value="NZ_APHR01000015.1"/>
</dbReference>
<dbReference type="Proteomes" id="UP000012019">
    <property type="component" value="Unassembled WGS sequence"/>
</dbReference>
<proteinExistence type="predicted"/>